<evidence type="ECO:0000256" key="4">
    <source>
        <dbReference type="ARBA" id="ARBA00023163"/>
    </source>
</evidence>
<dbReference type="PRINTS" id="PR00039">
    <property type="entry name" value="HTHLYSR"/>
</dbReference>
<dbReference type="InterPro" id="IPR036388">
    <property type="entry name" value="WH-like_DNA-bd_sf"/>
</dbReference>
<proteinExistence type="inferred from homology"/>
<dbReference type="Gene3D" id="1.10.10.10">
    <property type="entry name" value="Winged helix-like DNA-binding domain superfamily/Winged helix DNA-binding domain"/>
    <property type="match status" value="1"/>
</dbReference>
<keyword evidence="2" id="KW-0805">Transcription regulation</keyword>
<feature type="domain" description="HTH lysR-type" evidence="5">
    <location>
        <begin position="4"/>
        <end position="61"/>
    </location>
</feature>
<dbReference type="InterPro" id="IPR005119">
    <property type="entry name" value="LysR_subst-bd"/>
</dbReference>
<reference evidence="6 7" key="1">
    <citation type="submission" date="2022-10" db="EMBL/GenBank/DDBJ databases">
        <title>Defluviimonas sp. nov., isolated from ocean surface water.</title>
        <authorList>
            <person name="He W."/>
            <person name="Wang L."/>
            <person name="Zhang D.-F."/>
        </authorList>
    </citation>
    <scope>NUCLEOTIDE SEQUENCE [LARGE SCALE GENOMIC DNA]</scope>
    <source>
        <strain evidence="6 7">WL0002</strain>
    </source>
</reference>
<dbReference type="PANTHER" id="PTHR30118:SF15">
    <property type="entry name" value="TRANSCRIPTIONAL REGULATORY PROTEIN"/>
    <property type="match status" value="1"/>
</dbReference>
<evidence type="ECO:0000313" key="7">
    <source>
        <dbReference type="Proteomes" id="UP001652542"/>
    </source>
</evidence>
<dbReference type="PROSITE" id="PS50931">
    <property type="entry name" value="HTH_LYSR"/>
    <property type="match status" value="1"/>
</dbReference>
<accession>A0ABT2ZCJ5</accession>
<dbReference type="InterPro" id="IPR000847">
    <property type="entry name" value="LysR_HTH_N"/>
</dbReference>
<evidence type="ECO:0000256" key="2">
    <source>
        <dbReference type="ARBA" id="ARBA00023015"/>
    </source>
</evidence>
<dbReference type="Proteomes" id="UP001652542">
    <property type="component" value="Unassembled WGS sequence"/>
</dbReference>
<gene>
    <name evidence="6" type="ORF">OEW28_09320</name>
</gene>
<dbReference type="InterPro" id="IPR036390">
    <property type="entry name" value="WH_DNA-bd_sf"/>
</dbReference>
<dbReference type="Gene3D" id="3.40.190.10">
    <property type="entry name" value="Periplasmic binding protein-like II"/>
    <property type="match status" value="2"/>
</dbReference>
<dbReference type="EMBL" id="JAOWKY010000002">
    <property type="protein sequence ID" value="MCV2868826.1"/>
    <property type="molecule type" value="Genomic_DNA"/>
</dbReference>
<evidence type="ECO:0000256" key="3">
    <source>
        <dbReference type="ARBA" id="ARBA00023125"/>
    </source>
</evidence>
<dbReference type="SUPFAM" id="SSF53850">
    <property type="entry name" value="Periplasmic binding protein-like II"/>
    <property type="match status" value="1"/>
</dbReference>
<comment type="caution">
    <text evidence="6">The sequence shown here is derived from an EMBL/GenBank/DDBJ whole genome shotgun (WGS) entry which is preliminary data.</text>
</comment>
<evidence type="ECO:0000313" key="6">
    <source>
        <dbReference type="EMBL" id="MCV2868826.1"/>
    </source>
</evidence>
<protein>
    <submittedName>
        <fullName evidence="6">LysR family transcriptional regulator</fullName>
    </submittedName>
</protein>
<dbReference type="PANTHER" id="PTHR30118">
    <property type="entry name" value="HTH-TYPE TRANSCRIPTIONAL REGULATOR LEUO-RELATED"/>
    <property type="match status" value="1"/>
</dbReference>
<dbReference type="CDD" id="cd08459">
    <property type="entry name" value="PBP2_DntR_NahR_LinR_like"/>
    <property type="match status" value="1"/>
</dbReference>
<keyword evidence="3" id="KW-0238">DNA-binding</keyword>
<sequence>MSDLDLRLLRLFHAVYETGSITRAAARLGLSQPSVSIGLGQLRAHYGDPLFVQMPGGMTPTPLADHLIDPIRRALEDVRTLSRHRATFDAARSTRRFRVAMSDASHLTLLPHLFATIRREAPRASLEASAIDGGLAERLANGEADIAIGLIPGLDAGFYQRVLYAQGWVSIYRSAHPLGRLTRDAFAAAEHVEVTNGTGQSLLRAALETAGIAPRIALSLPGFLGLPSVLTSSDLVATLPRHIGNALAGQAGLTVAECPVPIEGFEVKIHWHARYNADPANLWLRDIAFNTLARLA</sequence>
<dbReference type="Pfam" id="PF03466">
    <property type="entry name" value="LysR_substrate"/>
    <property type="match status" value="1"/>
</dbReference>
<name>A0ABT2ZCJ5_9RHOB</name>
<keyword evidence="7" id="KW-1185">Reference proteome</keyword>
<organism evidence="6 7">
    <name type="scientific">Albidovulum marisflavi</name>
    <dbReference type="NCBI Taxonomy" id="2984159"/>
    <lineage>
        <taxon>Bacteria</taxon>
        <taxon>Pseudomonadati</taxon>
        <taxon>Pseudomonadota</taxon>
        <taxon>Alphaproteobacteria</taxon>
        <taxon>Rhodobacterales</taxon>
        <taxon>Paracoccaceae</taxon>
        <taxon>Albidovulum</taxon>
    </lineage>
</organism>
<dbReference type="Pfam" id="PF00126">
    <property type="entry name" value="HTH_1"/>
    <property type="match status" value="1"/>
</dbReference>
<keyword evidence="4" id="KW-0804">Transcription</keyword>
<dbReference type="InterPro" id="IPR050389">
    <property type="entry name" value="LysR-type_TF"/>
</dbReference>
<dbReference type="SUPFAM" id="SSF46785">
    <property type="entry name" value="Winged helix' DNA-binding domain"/>
    <property type="match status" value="1"/>
</dbReference>
<evidence type="ECO:0000259" key="5">
    <source>
        <dbReference type="PROSITE" id="PS50931"/>
    </source>
</evidence>
<dbReference type="RefSeq" id="WP_263734490.1">
    <property type="nucleotide sequence ID" value="NZ_JAOWKY010000002.1"/>
</dbReference>
<comment type="similarity">
    <text evidence="1">Belongs to the LysR transcriptional regulatory family.</text>
</comment>
<evidence type="ECO:0000256" key="1">
    <source>
        <dbReference type="ARBA" id="ARBA00009437"/>
    </source>
</evidence>